<name>A0A9N8ZGH2_9GLOM</name>
<proteinExistence type="predicted"/>
<dbReference type="GO" id="GO:0038203">
    <property type="term" value="P:TORC2 signaling"/>
    <property type="evidence" value="ECO:0007669"/>
    <property type="project" value="TreeGrafter"/>
</dbReference>
<sequence length="387" mass="43305">MDLSNVVKNFELPKAVKNFELPQAVKNIELPQAVKNMELPQAVKNMELPQAVKNMELPQAVKNMELPQAVKNFELPQAVKNIGLSETVKKIDIQGAIKNAEDAVKNIDIQGALKNVDEAMRSIDIQGAVKNVSEQMPQNQHTRRLSLLASSALTSVSSLTGVIRQRVEETTKNFQSEHQQFVRSMKEETKVSRAGTQAVAPWEGLPEEEEMKKQILALSKDVRNLTMPPPENTSFQFDMAVHSATAMAVLEHDPVLSRLRFQLVPAKIEEEMFWRNYFYRVSLIKQTMLGSIDAVVLEKEVYHKDDNESEEESPDSTSKEKATGKEDGAEVLFDANKSGDASDDWIDNELAKANAFDDSTLAKGTGLVDEELEVPEDWEDQMKALLP</sequence>
<comment type="caution">
    <text evidence="3">The sequence shown here is derived from an EMBL/GenBank/DDBJ whole genome shotgun (WGS) entry which is preliminary data.</text>
</comment>
<dbReference type="EMBL" id="CAJVPJ010000204">
    <property type="protein sequence ID" value="CAG8494759.1"/>
    <property type="molecule type" value="Genomic_DNA"/>
</dbReference>
<dbReference type="GO" id="GO:0005794">
    <property type="term" value="C:Golgi apparatus"/>
    <property type="evidence" value="ECO:0007669"/>
    <property type="project" value="TreeGrafter"/>
</dbReference>
<dbReference type="PANTHER" id="PTHR16019">
    <property type="entry name" value="SYNAPSE-ASSOCIATED PROTEIN"/>
    <property type="match status" value="1"/>
</dbReference>
<dbReference type="Proteomes" id="UP000789572">
    <property type="component" value="Unassembled WGS sequence"/>
</dbReference>
<dbReference type="SUPFAM" id="SSF140383">
    <property type="entry name" value="BSD domain-like"/>
    <property type="match status" value="1"/>
</dbReference>
<reference evidence="3" key="1">
    <citation type="submission" date="2021-06" db="EMBL/GenBank/DDBJ databases">
        <authorList>
            <person name="Kallberg Y."/>
            <person name="Tangrot J."/>
            <person name="Rosling A."/>
        </authorList>
    </citation>
    <scope>NUCLEOTIDE SEQUENCE</scope>
    <source>
        <strain evidence="3">IA702</strain>
    </source>
</reference>
<dbReference type="PROSITE" id="PS50858">
    <property type="entry name" value="BSD"/>
    <property type="match status" value="1"/>
</dbReference>
<feature type="compositionally biased region" description="Basic and acidic residues" evidence="1">
    <location>
        <begin position="317"/>
        <end position="328"/>
    </location>
</feature>
<evidence type="ECO:0000259" key="2">
    <source>
        <dbReference type="PROSITE" id="PS50858"/>
    </source>
</evidence>
<feature type="region of interest" description="Disordered" evidence="1">
    <location>
        <begin position="303"/>
        <end position="341"/>
    </location>
</feature>
<evidence type="ECO:0000313" key="3">
    <source>
        <dbReference type="EMBL" id="CAG8494759.1"/>
    </source>
</evidence>
<feature type="region of interest" description="Disordered" evidence="1">
    <location>
        <begin position="364"/>
        <end position="387"/>
    </location>
</feature>
<accession>A0A9N8ZGH2</accession>
<dbReference type="InterPro" id="IPR051494">
    <property type="entry name" value="BSD_domain-containing"/>
</dbReference>
<feature type="compositionally biased region" description="Acidic residues" evidence="1">
    <location>
        <begin position="368"/>
        <end position="379"/>
    </location>
</feature>
<organism evidence="3 4">
    <name type="scientific">Paraglomus occultum</name>
    <dbReference type="NCBI Taxonomy" id="144539"/>
    <lineage>
        <taxon>Eukaryota</taxon>
        <taxon>Fungi</taxon>
        <taxon>Fungi incertae sedis</taxon>
        <taxon>Mucoromycota</taxon>
        <taxon>Glomeromycotina</taxon>
        <taxon>Glomeromycetes</taxon>
        <taxon>Paraglomerales</taxon>
        <taxon>Paraglomeraceae</taxon>
        <taxon>Paraglomus</taxon>
    </lineage>
</organism>
<dbReference type="InterPro" id="IPR035925">
    <property type="entry name" value="BSD_dom_sf"/>
</dbReference>
<dbReference type="PANTHER" id="PTHR16019:SF6">
    <property type="entry name" value="SYNAPSE-ASSOCIATED PROTEIN 1"/>
    <property type="match status" value="1"/>
</dbReference>
<dbReference type="SMART" id="SM00751">
    <property type="entry name" value="BSD"/>
    <property type="match status" value="1"/>
</dbReference>
<keyword evidence="4" id="KW-1185">Reference proteome</keyword>
<dbReference type="Gene3D" id="1.10.3970.10">
    <property type="entry name" value="BSD domain"/>
    <property type="match status" value="1"/>
</dbReference>
<dbReference type="GO" id="GO:0005634">
    <property type="term" value="C:nucleus"/>
    <property type="evidence" value="ECO:0007669"/>
    <property type="project" value="TreeGrafter"/>
</dbReference>
<dbReference type="Pfam" id="PF03909">
    <property type="entry name" value="BSD"/>
    <property type="match status" value="1"/>
</dbReference>
<dbReference type="OrthoDB" id="47923at2759"/>
<protein>
    <submittedName>
        <fullName evidence="3">9309_t:CDS:1</fullName>
    </submittedName>
</protein>
<gene>
    <name evidence="3" type="ORF">POCULU_LOCUS2263</name>
</gene>
<evidence type="ECO:0000256" key="1">
    <source>
        <dbReference type="SAM" id="MobiDB-lite"/>
    </source>
</evidence>
<evidence type="ECO:0000313" key="4">
    <source>
        <dbReference type="Proteomes" id="UP000789572"/>
    </source>
</evidence>
<dbReference type="AlphaFoldDB" id="A0A9N8ZGH2"/>
<feature type="domain" description="BSD" evidence="2">
    <location>
        <begin position="231"/>
        <end position="285"/>
    </location>
</feature>
<dbReference type="InterPro" id="IPR005607">
    <property type="entry name" value="BSD_dom"/>
</dbReference>